<dbReference type="STRING" id="134601.AFA91_16850"/>
<dbReference type="PATRIC" id="fig|134601.6.peg.3500"/>
<dbReference type="InterPro" id="IPR013228">
    <property type="entry name" value="PE-PPE_C"/>
</dbReference>
<accession>A0A0K0X7E5</accession>
<evidence type="ECO:0000313" key="4">
    <source>
        <dbReference type="Proteomes" id="UP000062255"/>
    </source>
</evidence>
<dbReference type="Pfam" id="PF08237">
    <property type="entry name" value="PE-PPE"/>
    <property type="match status" value="1"/>
</dbReference>
<feature type="compositionally biased region" description="Polar residues" evidence="1">
    <location>
        <begin position="574"/>
        <end position="585"/>
    </location>
</feature>
<feature type="compositionally biased region" description="Acidic residues" evidence="1">
    <location>
        <begin position="465"/>
        <end position="478"/>
    </location>
</feature>
<feature type="compositionally biased region" description="Acidic residues" evidence="1">
    <location>
        <begin position="389"/>
        <end position="409"/>
    </location>
</feature>
<evidence type="ECO:0000313" key="3">
    <source>
        <dbReference type="EMBL" id="AKS33298.1"/>
    </source>
</evidence>
<dbReference type="KEGG" id="mgo:AFA91_16850"/>
<dbReference type="AlphaFoldDB" id="A0A0K0X7E5"/>
<sequence length="628" mass="65128">MRVVMRDVRMTLIAVLGVIAVGLVSTVVSVAAAAARTTVLIMGGSGDPLSTDQDGLPFIRDYTAKAVANFVTPSAARPETGIPGGPYNAVAVITPAEFNSGHPSDHTLTFDKSVAAGLEKLDTCIESGDACDINEDLGSDRPAPGDDLVVFGYSQSSAIATLEKIRLAEKYPFGEGPDVSFILTANGNRPNGGFLARGPQGFTIPLGLPYGGATFNGSTPTNTQYSTIDIAYQYDGWADQPINPANLLAVANASAGQRLLHPHYADHSLDEPGIIDQGQYGDTRYLMIPADTLPLLYELSQTPVVGSFLADVLDAPLRVLVEAGYDRTSSPGEPKPWTLIPAKDPLKTAADFLVAIPTGWDNAIEDVNGTRPFGTQRPGPFGVGGPDVDYLDPSELDPSDLDSSGDEDSATPATSVSRETDSRAEAVTDQIEAATETATEKVATKVATTLAGAVSTVESEPQTAETDEAATSETDSETSSDTAHPAPQKAPEKAPQKISLKAPQKTSQKTQQADTTVTTGSEDKAVTKTAGATPDPEQAASDGGTSAGRHSSGVTAKPSEKESTPKHRAAESDAGTQKTPRNTGTKAKHAASDGSDRQDRQAKPGGAHRAADKNSAGSDKSAASAAKS</sequence>
<protein>
    <recommendedName>
        <fullName evidence="2">PE-PPE domain-containing protein</fullName>
    </recommendedName>
</protein>
<feature type="compositionally biased region" description="Low complexity" evidence="1">
    <location>
        <begin position="613"/>
        <end position="628"/>
    </location>
</feature>
<feature type="compositionally biased region" description="Polar residues" evidence="1">
    <location>
        <begin position="504"/>
        <end position="520"/>
    </location>
</feature>
<feature type="region of interest" description="Disordered" evidence="1">
    <location>
        <begin position="367"/>
        <end position="427"/>
    </location>
</feature>
<proteinExistence type="predicted"/>
<name>A0A0K0X7E5_MYCGD</name>
<feature type="compositionally biased region" description="Basic and acidic residues" evidence="1">
    <location>
        <begin position="558"/>
        <end position="571"/>
    </location>
</feature>
<feature type="compositionally biased region" description="Low complexity" evidence="1">
    <location>
        <begin position="479"/>
        <end position="489"/>
    </location>
</feature>
<dbReference type="EMBL" id="CP012150">
    <property type="protein sequence ID" value="AKS33298.1"/>
    <property type="molecule type" value="Genomic_DNA"/>
</dbReference>
<feature type="region of interest" description="Disordered" evidence="1">
    <location>
        <begin position="453"/>
        <end position="628"/>
    </location>
</feature>
<reference evidence="3 4" key="1">
    <citation type="submission" date="2015-07" db="EMBL/GenBank/DDBJ databases">
        <title>Complete genome sequence of Mycobacterium goodii X7B, a facultative thermophilic biodesulfurizing bacterium.</title>
        <authorList>
            <person name="Yu B."/>
            <person name="Li F."/>
            <person name="Xu P."/>
        </authorList>
    </citation>
    <scope>NUCLEOTIDE SEQUENCE [LARGE SCALE GENOMIC DNA]</scope>
    <source>
        <strain evidence="3 4">X7B</strain>
    </source>
</reference>
<evidence type="ECO:0000256" key="1">
    <source>
        <dbReference type="SAM" id="MobiDB-lite"/>
    </source>
</evidence>
<evidence type="ECO:0000259" key="2">
    <source>
        <dbReference type="Pfam" id="PF08237"/>
    </source>
</evidence>
<gene>
    <name evidence="3" type="ORF">AFA91_16850</name>
</gene>
<feature type="domain" description="PE-PPE" evidence="2">
    <location>
        <begin position="87"/>
        <end position="326"/>
    </location>
</feature>
<feature type="compositionally biased region" description="Basic and acidic residues" evidence="1">
    <location>
        <begin position="590"/>
        <end position="602"/>
    </location>
</feature>
<dbReference type="Proteomes" id="UP000062255">
    <property type="component" value="Chromosome"/>
</dbReference>
<organism evidence="3 4">
    <name type="scientific">Mycolicibacterium goodii</name>
    <name type="common">Mycobacterium goodii</name>
    <dbReference type="NCBI Taxonomy" id="134601"/>
    <lineage>
        <taxon>Bacteria</taxon>
        <taxon>Bacillati</taxon>
        <taxon>Actinomycetota</taxon>
        <taxon>Actinomycetes</taxon>
        <taxon>Mycobacteriales</taxon>
        <taxon>Mycobacteriaceae</taxon>
        <taxon>Mycolicibacterium</taxon>
    </lineage>
</organism>